<dbReference type="STRING" id="1194090.SAMN05443144_1445"/>
<dbReference type="AlphaFoldDB" id="A0A1M5LSC5"/>
<sequence length="281" mass="32551">MAFFDTIFKRELKSISKKNKRAYIPHKYYKYAPKDDIEMKIPVPMYYLIYNDWIKFRIPKSFFQKNILLGEIVSIPDKIFTGNLVKTGIIDDYEKQYVNEYDFHYFRHSVNISEKHNNKFKIDTVNINCKLNHFLSEEEKPLVTHHYPMTSFSDTNYNGKIKLYISGGLGFKSEGKVSAGNIKGEGSIKSNADFEYEYNPKVANISSYANGSELDFTFNRIDSGEEKPYPTGALEIFGIIMRPREIKDVTLKTSVTINNHPIPYEGITKLLLSESNPEEIL</sequence>
<dbReference type="RefSeq" id="WP_073068647.1">
    <property type="nucleotide sequence ID" value="NZ_FQUS01000044.1"/>
</dbReference>
<protein>
    <submittedName>
        <fullName evidence="1">Uncharacterized protein</fullName>
    </submittedName>
</protein>
<name>A0A1M5LSC5_9BACT</name>
<organism evidence="1 2">
    <name type="scientific">Fodinibius roseus</name>
    <dbReference type="NCBI Taxonomy" id="1194090"/>
    <lineage>
        <taxon>Bacteria</taxon>
        <taxon>Pseudomonadati</taxon>
        <taxon>Balneolota</taxon>
        <taxon>Balneolia</taxon>
        <taxon>Balneolales</taxon>
        <taxon>Balneolaceae</taxon>
        <taxon>Fodinibius</taxon>
    </lineage>
</organism>
<evidence type="ECO:0000313" key="2">
    <source>
        <dbReference type="Proteomes" id="UP000184041"/>
    </source>
</evidence>
<dbReference type="EMBL" id="FQUS01000044">
    <property type="protein sequence ID" value="SHG67529.1"/>
    <property type="molecule type" value="Genomic_DNA"/>
</dbReference>
<keyword evidence="2" id="KW-1185">Reference proteome</keyword>
<reference evidence="1 2" key="1">
    <citation type="submission" date="2016-11" db="EMBL/GenBank/DDBJ databases">
        <authorList>
            <person name="Jaros S."/>
            <person name="Januszkiewicz K."/>
            <person name="Wedrychowicz H."/>
        </authorList>
    </citation>
    <scope>NUCLEOTIDE SEQUENCE [LARGE SCALE GENOMIC DNA]</scope>
    <source>
        <strain evidence="1 2">DSM 21986</strain>
    </source>
</reference>
<gene>
    <name evidence="1" type="ORF">SAMN05443144_1445</name>
</gene>
<evidence type="ECO:0000313" key="1">
    <source>
        <dbReference type="EMBL" id="SHG67529.1"/>
    </source>
</evidence>
<dbReference type="Proteomes" id="UP000184041">
    <property type="component" value="Unassembled WGS sequence"/>
</dbReference>
<proteinExistence type="predicted"/>
<accession>A0A1M5LSC5</accession>